<proteinExistence type="inferred from homology"/>
<evidence type="ECO:0000256" key="1">
    <source>
        <dbReference type="ARBA" id="ARBA00004651"/>
    </source>
</evidence>
<dbReference type="Gene3D" id="3.40.1710.10">
    <property type="entry name" value="abc type-2 transporter like domain"/>
    <property type="match status" value="1"/>
</dbReference>
<keyword evidence="5 8" id="KW-0812">Transmembrane</keyword>
<evidence type="ECO:0000256" key="5">
    <source>
        <dbReference type="ARBA" id="ARBA00022692"/>
    </source>
</evidence>
<evidence type="ECO:0000313" key="10">
    <source>
        <dbReference type="EMBL" id="RDV83577.1"/>
    </source>
</evidence>
<evidence type="ECO:0000256" key="2">
    <source>
        <dbReference type="ARBA" id="ARBA00007783"/>
    </source>
</evidence>
<comment type="caution">
    <text evidence="10">The sequence shown here is derived from an EMBL/GenBank/DDBJ whole genome shotgun (WGS) entry which is preliminary data.</text>
</comment>
<organism evidence="10 11">
    <name type="scientific">Ammonifex thiophilus</name>
    <dbReference type="NCBI Taxonomy" id="444093"/>
    <lineage>
        <taxon>Bacteria</taxon>
        <taxon>Bacillati</taxon>
        <taxon>Bacillota</taxon>
        <taxon>Clostridia</taxon>
        <taxon>Thermoanaerobacterales</taxon>
        <taxon>Thermoanaerobacteraceae</taxon>
        <taxon>Ammonifex</taxon>
    </lineage>
</organism>
<dbReference type="InterPro" id="IPR047817">
    <property type="entry name" value="ABC2_TM_bact-type"/>
</dbReference>
<dbReference type="EMBL" id="QSLN01000004">
    <property type="protein sequence ID" value="RDV83577.1"/>
    <property type="molecule type" value="Genomic_DNA"/>
</dbReference>
<feature type="transmembrane region" description="Helical" evidence="8">
    <location>
        <begin position="236"/>
        <end position="260"/>
    </location>
</feature>
<dbReference type="OrthoDB" id="9776218at2"/>
<accession>A0A3D8P555</accession>
<evidence type="ECO:0000313" key="11">
    <source>
        <dbReference type="Proteomes" id="UP000256329"/>
    </source>
</evidence>
<dbReference type="GO" id="GO:0005886">
    <property type="term" value="C:plasma membrane"/>
    <property type="evidence" value="ECO:0007669"/>
    <property type="project" value="UniProtKB-SubCell"/>
</dbReference>
<keyword evidence="4" id="KW-1003">Cell membrane</keyword>
<comment type="subcellular location">
    <subcellularLocation>
        <location evidence="1">Cell membrane</location>
        <topology evidence="1">Multi-pass membrane protein</topology>
    </subcellularLocation>
</comment>
<evidence type="ECO:0000256" key="7">
    <source>
        <dbReference type="ARBA" id="ARBA00023136"/>
    </source>
</evidence>
<keyword evidence="3" id="KW-0813">Transport</keyword>
<keyword evidence="11" id="KW-1185">Reference proteome</keyword>
<dbReference type="PROSITE" id="PS51012">
    <property type="entry name" value="ABC_TM2"/>
    <property type="match status" value="1"/>
</dbReference>
<dbReference type="PANTHER" id="PTHR30294:SF29">
    <property type="entry name" value="MULTIDRUG ABC TRANSPORTER PERMEASE YBHS-RELATED"/>
    <property type="match status" value="1"/>
</dbReference>
<evidence type="ECO:0000256" key="4">
    <source>
        <dbReference type="ARBA" id="ARBA00022475"/>
    </source>
</evidence>
<dbReference type="AlphaFoldDB" id="A0A3D8P555"/>
<sequence>MFKQIAYVWEREWRYIFRNRRLLGILLGVPLLYCTLLGILYYENTVNRISLGVLDLDNSSLSRAVIRAFQDSDRFRHIMSFTDQKELEQAMHQGKIMVALFIPPNFSKEVKTGKGGKVMLITNGTNLIIANTSLTAASEIVQTLSGATLVRYLEKGGMSPETALRLAQPISFKVRVWYNPTLNYSNFLLLGLIATITQQVALLYVAVAIVREKELGTLAEIKAHCSSVFAITLGKILPYFVFNFVTLNLMFVEAILLFRIPFRGSYPLLLLLTACFLACILSFGVMVSALCRNELEATQIAMLFAVPSFLFSGFTWPFMAMPLPAKILGHLMPLTYYAENVRKIFLMNAGFTDIAKDLGILTLMTLFCFGAALVVVKCKYFATKPEEAAKTQC</sequence>
<evidence type="ECO:0000259" key="9">
    <source>
        <dbReference type="PROSITE" id="PS51012"/>
    </source>
</evidence>
<dbReference type="RefSeq" id="WP_115792337.1">
    <property type="nucleotide sequence ID" value="NZ_QSLN01000004.1"/>
</dbReference>
<feature type="transmembrane region" description="Helical" evidence="8">
    <location>
        <begin position="266"/>
        <end position="288"/>
    </location>
</feature>
<dbReference type="InterPro" id="IPR013525">
    <property type="entry name" value="ABC2_TM"/>
</dbReference>
<feature type="transmembrane region" description="Helical" evidence="8">
    <location>
        <begin position="358"/>
        <end position="376"/>
    </location>
</feature>
<name>A0A3D8P555_9THEO</name>
<dbReference type="Proteomes" id="UP000256329">
    <property type="component" value="Unassembled WGS sequence"/>
</dbReference>
<feature type="domain" description="ABC transmembrane type-2" evidence="9">
    <location>
        <begin position="134"/>
        <end position="379"/>
    </location>
</feature>
<feature type="transmembrane region" description="Helical" evidence="8">
    <location>
        <begin position="300"/>
        <end position="319"/>
    </location>
</feature>
<keyword evidence="7 8" id="KW-0472">Membrane</keyword>
<protein>
    <submittedName>
        <fullName evidence="10">ABC transporter permease</fullName>
    </submittedName>
</protein>
<dbReference type="GO" id="GO:0140359">
    <property type="term" value="F:ABC-type transporter activity"/>
    <property type="evidence" value="ECO:0007669"/>
    <property type="project" value="InterPro"/>
</dbReference>
<dbReference type="PANTHER" id="PTHR30294">
    <property type="entry name" value="MEMBRANE COMPONENT OF ABC TRANSPORTER YHHJ-RELATED"/>
    <property type="match status" value="1"/>
</dbReference>
<dbReference type="Pfam" id="PF12698">
    <property type="entry name" value="ABC2_membrane_3"/>
    <property type="match status" value="1"/>
</dbReference>
<feature type="transmembrane region" description="Helical" evidence="8">
    <location>
        <begin position="187"/>
        <end position="210"/>
    </location>
</feature>
<evidence type="ECO:0000256" key="3">
    <source>
        <dbReference type="ARBA" id="ARBA00022448"/>
    </source>
</evidence>
<evidence type="ECO:0000256" key="6">
    <source>
        <dbReference type="ARBA" id="ARBA00022989"/>
    </source>
</evidence>
<feature type="transmembrane region" description="Helical" evidence="8">
    <location>
        <begin position="21"/>
        <end position="42"/>
    </location>
</feature>
<dbReference type="InterPro" id="IPR051449">
    <property type="entry name" value="ABC-2_transporter_component"/>
</dbReference>
<gene>
    <name evidence="10" type="ORF">DXX99_04570</name>
</gene>
<reference evidence="10 11" key="1">
    <citation type="submission" date="2018-08" db="EMBL/GenBank/DDBJ databases">
        <title>Form III RuBisCO-mediated autotrophy in Thermodesulfobium bacteria.</title>
        <authorList>
            <person name="Toshchakov S.V."/>
            <person name="Kublanov I.V."/>
            <person name="Frolov E."/>
            <person name="Bonch-Osmolovskaya E.A."/>
            <person name="Tourova T.P."/>
            <person name="Chernych N.A."/>
            <person name="Lebedinsky A.V."/>
        </authorList>
    </citation>
    <scope>NUCLEOTIDE SEQUENCE [LARGE SCALE GENOMIC DNA]</scope>
    <source>
        <strain evidence="10 11">SR</strain>
    </source>
</reference>
<keyword evidence="6 8" id="KW-1133">Transmembrane helix</keyword>
<comment type="similarity">
    <text evidence="2">Belongs to the ABC-2 integral membrane protein family.</text>
</comment>
<evidence type="ECO:0000256" key="8">
    <source>
        <dbReference type="SAM" id="Phobius"/>
    </source>
</evidence>